<dbReference type="InterPro" id="IPR045865">
    <property type="entry name" value="ACT-like_dom_sf"/>
</dbReference>
<dbReference type="RefSeq" id="WP_144310250.1">
    <property type="nucleotide sequence ID" value="NZ_VMNK01000014.1"/>
</dbReference>
<dbReference type="GO" id="GO:0006355">
    <property type="term" value="P:regulation of DNA-templated transcription"/>
    <property type="evidence" value="ECO:0007669"/>
    <property type="project" value="InterPro"/>
</dbReference>
<dbReference type="AlphaFoldDB" id="A0A557QM42"/>
<gene>
    <name evidence="2" type="ORF">FHP91_14415</name>
</gene>
<dbReference type="Proteomes" id="UP000319502">
    <property type="component" value="Unassembled WGS sequence"/>
</dbReference>
<dbReference type="Pfam" id="PF13740">
    <property type="entry name" value="ACT_6"/>
    <property type="match status" value="1"/>
</dbReference>
<dbReference type="CDD" id="cd04869">
    <property type="entry name" value="ACT_GcvR_2"/>
    <property type="match status" value="1"/>
</dbReference>
<evidence type="ECO:0000313" key="3">
    <source>
        <dbReference type="Proteomes" id="UP000319502"/>
    </source>
</evidence>
<dbReference type="PANTHER" id="PTHR34875">
    <property type="entry name" value="UPF0237 PROTEIN MJ1558"/>
    <property type="match status" value="1"/>
</dbReference>
<dbReference type="OrthoDB" id="9802815at2"/>
<dbReference type="InterPro" id="IPR016867">
    <property type="entry name" value="GcvR"/>
</dbReference>
<dbReference type="PIRSF" id="PIRSF028103">
    <property type="entry name" value="GcvR"/>
    <property type="match status" value="1"/>
</dbReference>
<dbReference type="SUPFAM" id="SSF55021">
    <property type="entry name" value="ACT-like"/>
    <property type="match status" value="2"/>
</dbReference>
<proteinExistence type="predicted"/>
<comment type="caution">
    <text evidence="2">The sequence shown here is derived from an EMBL/GenBank/DDBJ whole genome shotgun (WGS) entry which is preliminary data.</text>
</comment>
<reference evidence="2 3" key="1">
    <citation type="submission" date="2019-07" db="EMBL/GenBank/DDBJ databases">
        <title>The pathways for chlorine oxyanion respiration interact through the shared metabolite chlorate.</title>
        <authorList>
            <person name="Barnum T.P."/>
            <person name="Cheng Y."/>
            <person name="Hill K.A."/>
            <person name="Lucas L.N."/>
            <person name="Carlson H.K."/>
            <person name="Coates J.D."/>
        </authorList>
    </citation>
    <scope>NUCLEOTIDE SEQUENCE [LARGE SCALE GENOMIC DNA]</scope>
    <source>
        <strain evidence="2 3">SFB-3</strain>
    </source>
</reference>
<dbReference type="InterPro" id="IPR002912">
    <property type="entry name" value="ACT_dom"/>
</dbReference>
<evidence type="ECO:0000259" key="1">
    <source>
        <dbReference type="PROSITE" id="PS51671"/>
    </source>
</evidence>
<dbReference type="Gene3D" id="3.30.70.260">
    <property type="match status" value="2"/>
</dbReference>
<keyword evidence="3" id="KW-1185">Reference proteome</keyword>
<name>A0A557QM42_9RHOO</name>
<dbReference type="InterPro" id="IPR050990">
    <property type="entry name" value="UPF0237/GcvR_regulator"/>
</dbReference>
<sequence length="173" mass="18188">MRNLVLTAIGDDRPGLVEALSTTINEAGGNWLESSMAQLAGKFAGILRVTVPEDAADGLIAALTGMTALKVTVTSATDTPAPETARRLHLTLVGQDRLGIVREVSQVLLRHAVNVEELSTLTSSAPMSGETMFHAKASLQGGQDLDAAALQSDLEALSNDLIVDITLDEVVWV</sequence>
<evidence type="ECO:0000313" key="2">
    <source>
        <dbReference type="EMBL" id="TVO53971.1"/>
    </source>
</evidence>
<accession>A0A557QM42</accession>
<dbReference type="EMBL" id="VMNK01000014">
    <property type="protein sequence ID" value="TVO53971.1"/>
    <property type="molecule type" value="Genomic_DNA"/>
</dbReference>
<organism evidence="2 3">
    <name type="scientific">Denitromonas halophila</name>
    <dbReference type="NCBI Taxonomy" id="1629404"/>
    <lineage>
        <taxon>Bacteria</taxon>
        <taxon>Pseudomonadati</taxon>
        <taxon>Pseudomonadota</taxon>
        <taxon>Betaproteobacteria</taxon>
        <taxon>Rhodocyclales</taxon>
        <taxon>Zoogloeaceae</taxon>
        <taxon>Denitromonas</taxon>
    </lineage>
</organism>
<protein>
    <submittedName>
        <fullName evidence="2">Glycine cleavage system protein R</fullName>
    </submittedName>
</protein>
<dbReference type="PROSITE" id="PS51671">
    <property type="entry name" value="ACT"/>
    <property type="match status" value="1"/>
</dbReference>
<dbReference type="PANTHER" id="PTHR34875:SF6">
    <property type="entry name" value="UPF0237 PROTEIN MJ1558"/>
    <property type="match status" value="1"/>
</dbReference>
<feature type="domain" description="ACT" evidence="1">
    <location>
        <begin position="89"/>
        <end position="170"/>
    </location>
</feature>